<accession>A0A0M0J4P5</accession>
<keyword evidence="5" id="KW-1185">Reference proteome</keyword>
<dbReference type="SUPFAM" id="SSF56112">
    <property type="entry name" value="Protein kinase-like (PK-like)"/>
    <property type="match status" value="1"/>
</dbReference>
<feature type="non-terminal residue" evidence="4">
    <location>
        <position position="710"/>
    </location>
</feature>
<dbReference type="InterPro" id="IPR000719">
    <property type="entry name" value="Prot_kinase_dom"/>
</dbReference>
<dbReference type="Proteomes" id="UP000037460">
    <property type="component" value="Unassembled WGS sequence"/>
</dbReference>
<dbReference type="GO" id="GO:0044773">
    <property type="term" value="P:mitotic DNA damage checkpoint signaling"/>
    <property type="evidence" value="ECO:0007669"/>
    <property type="project" value="TreeGrafter"/>
</dbReference>
<reference evidence="5" key="1">
    <citation type="journal article" date="2015" name="PLoS Genet.">
        <title>Genome Sequence and Transcriptome Analyses of Chrysochromulina tobin: Metabolic Tools for Enhanced Algal Fitness in the Prominent Order Prymnesiales (Haptophyceae).</title>
        <authorList>
            <person name="Hovde B.T."/>
            <person name="Deodato C.R."/>
            <person name="Hunsperger H.M."/>
            <person name="Ryken S.A."/>
            <person name="Yost W."/>
            <person name="Jha R.K."/>
            <person name="Patterson J."/>
            <person name="Monnat R.J. Jr."/>
            <person name="Barlow S.B."/>
            <person name="Starkenburg S.R."/>
            <person name="Cattolico R.A."/>
        </authorList>
    </citation>
    <scope>NUCLEOTIDE SEQUENCE</scope>
    <source>
        <strain evidence="5">CCMP291</strain>
    </source>
</reference>
<feature type="region of interest" description="Disordered" evidence="2">
    <location>
        <begin position="341"/>
        <end position="361"/>
    </location>
</feature>
<organism evidence="4 5">
    <name type="scientific">Chrysochromulina tobinii</name>
    <dbReference type="NCBI Taxonomy" id="1460289"/>
    <lineage>
        <taxon>Eukaryota</taxon>
        <taxon>Haptista</taxon>
        <taxon>Haptophyta</taxon>
        <taxon>Prymnesiophyceae</taxon>
        <taxon>Prymnesiales</taxon>
        <taxon>Chrysochromulinaceae</taxon>
        <taxon>Chrysochromulina</taxon>
    </lineage>
</organism>
<dbReference type="GO" id="GO:0005737">
    <property type="term" value="C:cytoplasm"/>
    <property type="evidence" value="ECO:0007669"/>
    <property type="project" value="TreeGrafter"/>
</dbReference>
<dbReference type="PANTHER" id="PTHR44167:SF18">
    <property type="entry name" value="PROTEIN KINASE DOMAIN-CONTAINING PROTEIN"/>
    <property type="match status" value="1"/>
</dbReference>
<dbReference type="Gene3D" id="1.10.510.10">
    <property type="entry name" value="Transferase(Phosphotransferase) domain 1"/>
    <property type="match status" value="1"/>
</dbReference>
<dbReference type="Pfam" id="PF00069">
    <property type="entry name" value="Pkinase"/>
    <property type="match status" value="1"/>
</dbReference>
<evidence type="ECO:0000259" key="3">
    <source>
        <dbReference type="PROSITE" id="PS50011"/>
    </source>
</evidence>
<dbReference type="PANTHER" id="PTHR44167">
    <property type="entry name" value="OVARIAN-SPECIFIC SERINE/THREONINE-PROTEIN KINASE LOK-RELATED"/>
    <property type="match status" value="1"/>
</dbReference>
<dbReference type="InterPro" id="IPR011009">
    <property type="entry name" value="Kinase-like_dom_sf"/>
</dbReference>
<name>A0A0M0J4P5_9EUKA</name>
<dbReference type="GO" id="GO:0005634">
    <property type="term" value="C:nucleus"/>
    <property type="evidence" value="ECO:0007669"/>
    <property type="project" value="TreeGrafter"/>
</dbReference>
<keyword evidence="4" id="KW-0418">Kinase</keyword>
<dbReference type="OrthoDB" id="1668230at2759"/>
<protein>
    <submittedName>
        <fullName evidence="4">Protein serine threonine kinase</fullName>
    </submittedName>
</protein>
<dbReference type="GO" id="GO:0005524">
    <property type="term" value="F:ATP binding"/>
    <property type="evidence" value="ECO:0007669"/>
    <property type="project" value="InterPro"/>
</dbReference>
<sequence length="710" mass="76966">MSSFFRRRKASSVASPSDHSLRRAAASVPASPGPRLPGSSESRPAESSPAQPSTPQARLAALRASMKLAPDFVARLLDVPDGVPTGCGHLSEAVVIHRQLGQEGQMSTVYQARRHSDDANVVLKVLNLEMIRESERALLKACAEVGALRTIAPHMHISQLHGILCTPSQIALTFDAIDTDLLSLIEERGGRLQEKDGRLLFRQVATAVAHLHGLGWAHRDLKPEHVGLARTGSGPSSSWCCRLVDFGEAARCVIGEASLSGFRGTPLYMAPEVAAWYRGQTSFGVAAPPSYGVECDCWSLGVTLYVMLSGESPWNQDVGLPELIASIRTVETDELESMRERLRKSRAAETAASERGAEAMRELARAQQALAEAQQQTSQAQQQATEAQAAAAGLAAADVAQLHMTSDDDAIPPMRERLELSLEQGEVDELMAPMLHEIASRDERIAELEHVEAQLRLELQTKRQRIAASERTSEELKQSTEVLEAEASELRAKWQQGSLRCSALEVSLQRAEAEVQRLQHAFAALQEDCNLLQERLTGEAPGDSTMVEALDAELATLRLRREVEAALIGEHEREHEQLRARHNAEISILSSELSSGELEPSRGELEATHHATTPPDTMPAALLKLRSELDAEWRGRIEKEVANALAKVEAEAQASVIKAAEAAPASRSASTVSVIERTTAASRSQAAYTAADRSASGFVSPAQMLKSTKF</sequence>
<evidence type="ECO:0000313" key="4">
    <source>
        <dbReference type="EMBL" id="KOO21193.1"/>
    </source>
</evidence>
<feature type="region of interest" description="Disordered" evidence="2">
    <location>
        <begin position="1"/>
        <end position="57"/>
    </location>
</feature>
<feature type="compositionally biased region" description="Low complexity" evidence="2">
    <location>
        <begin position="37"/>
        <end position="53"/>
    </location>
</feature>
<gene>
    <name evidence="4" type="ORF">Ctob_003593</name>
</gene>
<dbReference type="EMBL" id="JWZX01003383">
    <property type="protein sequence ID" value="KOO21193.1"/>
    <property type="molecule type" value="Genomic_DNA"/>
</dbReference>
<dbReference type="PROSITE" id="PS50011">
    <property type="entry name" value="PROTEIN_KINASE_DOM"/>
    <property type="match status" value="1"/>
</dbReference>
<feature type="compositionally biased region" description="Basic residues" evidence="2">
    <location>
        <begin position="1"/>
        <end position="10"/>
    </location>
</feature>
<feature type="compositionally biased region" description="Basic and acidic residues" evidence="2">
    <location>
        <begin position="599"/>
        <end position="609"/>
    </location>
</feature>
<evidence type="ECO:0000256" key="1">
    <source>
        <dbReference type="SAM" id="Coils"/>
    </source>
</evidence>
<dbReference type="AlphaFoldDB" id="A0A0M0J4P5"/>
<evidence type="ECO:0000313" key="5">
    <source>
        <dbReference type="Proteomes" id="UP000037460"/>
    </source>
</evidence>
<evidence type="ECO:0000256" key="2">
    <source>
        <dbReference type="SAM" id="MobiDB-lite"/>
    </source>
</evidence>
<feature type="domain" description="Protein kinase" evidence="3">
    <location>
        <begin position="95"/>
        <end position="363"/>
    </location>
</feature>
<keyword evidence="4" id="KW-0808">Transferase</keyword>
<comment type="caution">
    <text evidence="4">The sequence shown here is derived from an EMBL/GenBank/DDBJ whole genome shotgun (WGS) entry which is preliminary data.</text>
</comment>
<proteinExistence type="predicted"/>
<feature type="region of interest" description="Disordered" evidence="2">
    <location>
        <begin position="590"/>
        <end position="617"/>
    </location>
</feature>
<keyword evidence="1" id="KW-0175">Coiled coil</keyword>
<feature type="coiled-coil region" evidence="1">
    <location>
        <begin position="445"/>
        <end position="535"/>
    </location>
</feature>
<dbReference type="GO" id="GO:0004674">
    <property type="term" value="F:protein serine/threonine kinase activity"/>
    <property type="evidence" value="ECO:0007669"/>
    <property type="project" value="TreeGrafter"/>
</dbReference>